<evidence type="ECO:0000259" key="8">
    <source>
        <dbReference type="PROSITE" id="PS50234"/>
    </source>
</evidence>
<organism evidence="9 10">
    <name type="scientific">Pedobacter duraquae</name>
    <dbReference type="NCBI Taxonomy" id="425511"/>
    <lineage>
        <taxon>Bacteria</taxon>
        <taxon>Pseudomonadati</taxon>
        <taxon>Bacteroidota</taxon>
        <taxon>Sphingobacteriia</taxon>
        <taxon>Sphingobacteriales</taxon>
        <taxon>Sphingobacteriaceae</taxon>
        <taxon>Pedobacter</taxon>
    </lineage>
</organism>
<dbReference type="InterPro" id="IPR025202">
    <property type="entry name" value="PLD-like_dom"/>
</dbReference>
<dbReference type="EMBL" id="SNWM01000007">
    <property type="protein sequence ID" value="TDO19355.1"/>
    <property type="molecule type" value="Genomic_DNA"/>
</dbReference>
<name>A0A4R6IEL3_9SPHI</name>
<evidence type="ECO:0000256" key="4">
    <source>
        <dbReference type="ARBA" id="ARBA00022801"/>
    </source>
</evidence>
<dbReference type="GO" id="GO:0016042">
    <property type="term" value="P:lipid catabolic process"/>
    <property type="evidence" value="ECO:0007669"/>
    <property type="project" value="UniProtKB-KW"/>
</dbReference>
<keyword evidence="6" id="KW-0443">Lipid metabolism</keyword>
<protein>
    <recommendedName>
        <fullName evidence="3">phospholipase D</fullName>
        <ecNumber evidence="3">3.1.4.4</ecNumber>
    </recommendedName>
</protein>
<keyword evidence="10" id="KW-1185">Reference proteome</keyword>
<feature type="domain" description="PLD phosphodiesterase" evidence="7">
    <location>
        <begin position="357"/>
        <end position="384"/>
    </location>
</feature>
<comment type="caution">
    <text evidence="9">The sequence shown here is derived from an EMBL/GenBank/DDBJ whole genome shotgun (WGS) entry which is preliminary data.</text>
</comment>
<keyword evidence="5" id="KW-0442">Lipid degradation</keyword>
<proteinExistence type="inferred from homology"/>
<accession>A0A4R6IEL3</accession>
<evidence type="ECO:0000256" key="1">
    <source>
        <dbReference type="ARBA" id="ARBA00000798"/>
    </source>
</evidence>
<dbReference type="PROSITE" id="PS50234">
    <property type="entry name" value="VWFA"/>
    <property type="match status" value="1"/>
</dbReference>
<dbReference type="Pfam" id="PF10138">
    <property type="entry name" value="vWA-TerF-like"/>
    <property type="match status" value="1"/>
</dbReference>
<dbReference type="PROSITE" id="PS50035">
    <property type="entry name" value="PLD"/>
    <property type="match status" value="1"/>
</dbReference>
<comment type="similarity">
    <text evidence="2">Belongs to the phospholipase D family.</text>
</comment>
<dbReference type="Gene3D" id="3.40.50.410">
    <property type="entry name" value="von Willebrand factor, type A domain"/>
    <property type="match status" value="1"/>
</dbReference>
<dbReference type="Gene3D" id="3.30.870.10">
    <property type="entry name" value="Endonuclease Chain A"/>
    <property type="match status" value="1"/>
</dbReference>
<feature type="domain" description="VWFA" evidence="8">
    <location>
        <begin position="647"/>
        <end position="814"/>
    </location>
</feature>
<evidence type="ECO:0000313" key="10">
    <source>
        <dbReference type="Proteomes" id="UP000295499"/>
    </source>
</evidence>
<evidence type="ECO:0000256" key="3">
    <source>
        <dbReference type="ARBA" id="ARBA00012027"/>
    </source>
</evidence>
<dbReference type="InterPro" id="IPR036465">
    <property type="entry name" value="vWFA_dom_sf"/>
</dbReference>
<dbReference type="PANTHER" id="PTHR43856">
    <property type="entry name" value="CARDIOLIPIN HYDROLASE"/>
    <property type="match status" value="1"/>
</dbReference>
<dbReference type="CDD" id="cd00198">
    <property type="entry name" value="vWFA"/>
    <property type="match status" value="1"/>
</dbReference>
<dbReference type="GO" id="GO:0016891">
    <property type="term" value="F:RNA endonuclease activity producing 5'-phosphomonoesters, hydrolytic mechanism"/>
    <property type="evidence" value="ECO:0007669"/>
    <property type="project" value="TreeGrafter"/>
</dbReference>
<dbReference type="InterPro" id="IPR019303">
    <property type="entry name" value="vWA_TerF_C"/>
</dbReference>
<dbReference type="InterPro" id="IPR051406">
    <property type="entry name" value="PLD_domain"/>
</dbReference>
<evidence type="ECO:0000313" key="9">
    <source>
        <dbReference type="EMBL" id="TDO19355.1"/>
    </source>
</evidence>
<dbReference type="InterPro" id="IPR002035">
    <property type="entry name" value="VWF_A"/>
</dbReference>
<evidence type="ECO:0000256" key="2">
    <source>
        <dbReference type="ARBA" id="ARBA00008664"/>
    </source>
</evidence>
<evidence type="ECO:0000256" key="6">
    <source>
        <dbReference type="ARBA" id="ARBA00023098"/>
    </source>
</evidence>
<dbReference type="Pfam" id="PF13091">
    <property type="entry name" value="PLDc_2"/>
    <property type="match status" value="1"/>
</dbReference>
<dbReference type="GO" id="GO:0006793">
    <property type="term" value="P:phosphorus metabolic process"/>
    <property type="evidence" value="ECO:0007669"/>
    <property type="project" value="UniProtKB-ARBA"/>
</dbReference>
<dbReference type="PANTHER" id="PTHR43856:SF1">
    <property type="entry name" value="MITOCHONDRIAL CARDIOLIPIN HYDROLASE"/>
    <property type="match status" value="1"/>
</dbReference>
<keyword evidence="4" id="KW-0378">Hydrolase</keyword>
<sequence>MDKTARNVGVITQLAERKHKDGNPYKIAFIECSSFDFKIGFHQKSLINRSDISNLSDGKLITFALSEIKTVRGDRMIANECLISCNKEIEENILNYDQETINLIFQKTSLEFSLRMKAKLANGTIPNTPISLKLKEADKQPSLIDIEKKGEYGFLRRIFDINSPEYNIKLIATLSEGIKQIDEDHIYDQAKLLLKINSDMGDKMLSDLNLAFYNKATDLFQLLLWLDGYVDFCPTPFLGKYFENASLEMKAKIKSRLGFDTIPPVTCPTDTEHSDIEVFFSGIRAKLLEEISKATQNIRVAIAWFTNHELFDLLCYKLKQNVKVELIIINDYINNWELGLPFQSFIDLGGALYFSDYPGLMHHKFCLIDDKVLVNGSYNWTYYAESFNKENLMIFRKNPTLINIFKREFETLKSDLGNPITGLIHFQENQITRFERKAYTEYVSTDLALKASQIKPQNAEFAAIIVSKAVMFNPENYLAVSLGDELEGLVGLEKNSQIVLNTLNPVIIPDAEKISNIATATKREDSHERSGAVQTIPVKKDCNVDCDFLTHQITPVYLNPDDVEVLSRPLSANLVFPQVQDVTTVDVRPSGLEQENKKFNQKVSTLPKSYSISRDDSYITNPNLQLPIQSFSIPIKKTKAEEFENLRVGIALDTSGSMEELYKNGTVQRVLERLLSLAIAVSHEGSLNIWTFADISRKHEEVDKNNYKDYITKNKITAGGLTHTFKVVDAISENYLTADNFTNPVFVIILTDGDVGNIEIQMADTERYPVFWQFVVLGSDTASLKKLNIKLKNISFFQLDDIETISENVLYGKLLNTFPNWYKNYFRS</sequence>
<dbReference type="GO" id="GO:0004630">
    <property type="term" value="F:phospholipase D activity"/>
    <property type="evidence" value="ECO:0007669"/>
    <property type="project" value="UniProtKB-EC"/>
</dbReference>
<dbReference type="SUPFAM" id="SSF53300">
    <property type="entry name" value="vWA-like"/>
    <property type="match status" value="1"/>
</dbReference>
<dbReference type="SUPFAM" id="SSF56024">
    <property type="entry name" value="Phospholipase D/nuclease"/>
    <property type="match status" value="1"/>
</dbReference>
<reference evidence="9 10" key="1">
    <citation type="submission" date="2019-03" db="EMBL/GenBank/DDBJ databases">
        <title>Genomic Encyclopedia of Archaeal and Bacterial Type Strains, Phase II (KMG-II): from individual species to whole genera.</title>
        <authorList>
            <person name="Goeker M."/>
        </authorList>
    </citation>
    <scope>NUCLEOTIDE SEQUENCE [LARGE SCALE GENOMIC DNA]</scope>
    <source>
        <strain evidence="9 10">DSM 19034</strain>
    </source>
</reference>
<dbReference type="EC" id="3.1.4.4" evidence="3"/>
<gene>
    <name evidence="9" type="ORF">CLV32_4595</name>
</gene>
<dbReference type="InterPro" id="IPR001736">
    <property type="entry name" value="PLipase_D/transphosphatidylase"/>
</dbReference>
<dbReference type="AlphaFoldDB" id="A0A4R6IEL3"/>
<evidence type="ECO:0000256" key="5">
    <source>
        <dbReference type="ARBA" id="ARBA00022963"/>
    </source>
</evidence>
<evidence type="ECO:0000259" key="7">
    <source>
        <dbReference type="PROSITE" id="PS50035"/>
    </source>
</evidence>
<dbReference type="RefSeq" id="WP_166642006.1">
    <property type="nucleotide sequence ID" value="NZ_SNWM01000007.1"/>
</dbReference>
<dbReference type="SMART" id="SM00327">
    <property type="entry name" value="VWA"/>
    <property type="match status" value="1"/>
</dbReference>
<dbReference type="Proteomes" id="UP000295499">
    <property type="component" value="Unassembled WGS sequence"/>
</dbReference>
<comment type="catalytic activity">
    <reaction evidence="1">
        <text>a 1,2-diacyl-sn-glycero-3-phosphocholine + H2O = a 1,2-diacyl-sn-glycero-3-phosphate + choline + H(+)</text>
        <dbReference type="Rhea" id="RHEA:14445"/>
        <dbReference type="ChEBI" id="CHEBI:15354"/>
        <dbReference type="ChEBI" id="CHEBI:15377"/>
        <dbReference type="ChEBI" id="CHEBI:15378"/>
        <dbReference type="ChEBI" id="CHEBI:57643"/>
        <dbReference type="ChEBI" id="CHEBI:58608"/>
        <dbReference type="EC" id="3.1.4.4"/>
    </reaction>
</comment>